<dbReference type="PANTHER" id="PTHR33048">
    <property type="entry name" value="PTH11-LIKE INTEGRAL MEMBRANE PROTEIN (AFU_ORTHOLOGUE AFUA_5G11245)"/>
    <property type="match status" value="1"/>
</dbReference>
<comment type="caution">
    <text evidence="9">The sequence shown here is derived from an EMBL/GenBank/DDBJ whole genome shotgun (WGS) entry which is preliminary data.</text>
</comment>
<dbReference type="InterPro" id="IPR052337">
    <property type="entry name" value="SAT4-like"/>
</dbReference>
<dbReference type="Proteomes" id="UP001303473">
    <property type="component" value="Unassembled WGS sequence"/>
</dbReference>
<dbReference type="GO" id="GO:0016020">
    <property type="term" value="C:membrane"/>
    <property type="evidence" value="ECO:0007669"/>
    <property type="project" value="UniProtKB-SubCell"/>
</dbReference>
<evidence type="ECO:0000313" key="10">
    <source>
        <dbReference type="Proteomes" id="UP001303473"/>
    </source>
</evidence>
<comment type="subcellular location">
    <subcellularLocation>
        <location evidence="1">Membrane</location>
        <topology evidence="1">Multi-pass membrane protein</topology>
    </subcellularLocation>
</comment>
<evidence type="ECO:0000259" key="8">
    <source>
        <dbReference type="Pfam" id="PF20684"/>
    </source>
</evidence>
<dbReference type="Pfam" id="PF20684">
    <property type="entry name" value="Fung_rhodopsin"/>
    <property type="match status" value="1"/>
</dbReference>
<feature type="transmembrane region" description="Helical" evidence="7">
    <location>
        <begin position="65"/>
        <end position="88"/>
    </location>
</feature>
<gene>
    <name evidence="9" type="ORF">QBC46DRAFT_399590</name>
</gene>
<evidence type="ECO:0000256" key="1">
    <source>
        <dbReference type="ARBA" id="ARBA00004141"/>
    </source>
</evidence>
<evidence type="ECO:0000256" key="4">
    <source>
        <dbReference type="ARBA" id="ARBA00023136"/>
    </source>
</evidence>
<reference evidence="10" key="1">
    <citation type="journal article" date="2023" name="Mol. Phylogenet. Evol.">
        <title>Genome-scale phylogeny and comparative genomics of the fungal order Sordariales.</title>
        <authorList>
            <person name="Hensen N."/>
            <person name="Bonometti L."/>
            <person name="Westerberg I."/>
            <person name="Brannstrom I.O."/>
            <person name="Guillou S."/>
            <person name="Cros-Aarteil S."/>
            <person name="Calhoun S."/>
            <person name="Haridas S."/>
            <person name="Kuo A."/>
            <person name="Mondo S."/>
            <person name="Pangilinan J."/>
            <person name="Riley R."/>
            <person name="LaButti K."/>
            <person name="Andreopoulos B."/>
            <person name="Lipzen A."/>
            <person name="Chen C."/>
            <person name="Yan M."/>
            <person name="Daum C."/>
            <person name="Ng V."/>
            <person name="Clum A."/>
            <person name="Steindorff A."/>
            <person name="Ohm R.A."/>
            <person name="Martin F."/>
            <person name="Silar P."/>
            <person name="Natvig D.O."/>
            <person name="Lalanne C."/>
            <person name="Gautier V."/>
            <person name="Ament-Velasquez S.L."/>
            <person name="Kruys A."/>
            <person name="Hutchinson M.I."/>
            <person name="Powell A.J."/>
            <person name="Barry K."/>
            <person name="Miller A.N."/>
            <person name="Grigoriev I.V."/>
            <person name="Debuchy R."/>
            <person name="Gladieux P."/>
            <person name="Hiltunen Thoren M."/>
            <person name="Johannesson H."/>
        </authorList>
    </citation>
    <scope>NUCLEOTIDE SEQUENCE [LARGE SCALE GENOMIC DNA]</scope>
    <source>
        <strain evidence="10">CBS 340.73</strain>
    </source>
</reference>
<evidence type="ECO:0000313" key="9">
    <source>
        <dbReference type="EMBL" id="KAK3934500.1"/>
    </source>
</evidence>
<feature type="domain" description="Rhodopsin" evidence="8">
    <location>
        <begin position="49"/>
        <end position="286"/>
    </location>
</feature>
<keyword evidence="2 7" id="KW-0812">Transmembrane</keyword>
<sequence length="429" mass="47559">MEVLLSRAAAATDDVDESNLPPYAHDSIVRSLITYVGLLLCVNLVVVSLRFYIRLRLIRKFGYDDWALAATLFATIGAAGGTTSGTAFGLGRHIWVLSIQEQSSSMLLIFIGALGYHCTIMVIKSAFLLQYRRVFPLPHFQRLCDIFLGFIACWFVAGSIAAVFICWPIEMNWDPTGPPWKYCENRYRLWLGHGVMHLITDVAILSMPLPLLKTLPLLPLHKFVLMGVFCLGFLTCAISAYRITTLRASLMGEDATWTSATTVFWSLGEVTCATICLCIPTLRPLMPKLKCLEIRMRRRGDVERGPSGASNSWRIRGRRFVLPRILSTTQLLDSGSTDTTLSKSGNLAADRRGEVWDGELEPQRPRPPDRGEDGDEDRGAETDSTSNRPPGTASTNHAPDTPVRSMNGRELHPQDSLHGLHGRAQDSGI</sequence>
<accession>A0AAN6MWR8</accession>
<evidence type="ECO:0000256" key="5">
    <source>
        <dbReference type="ARBA" id="ARBA00038359"/>
    </source>
</evidence>
<organism evidence="9 10">
    <name type="scientific">Diplogelasinospora grovesii</name>
    <dbReference type="NCBI Taxonomy" id="303347"/>
    <lineage>
        <taxon>Eukaryota</taxon>
        <taxon>Fungi</taxon>
        <taxon>Dikarya</taxon>
        <taxon>Ascomycota</taxon>
        <taxon>Pezizomycotina</taxon>
        <taxon>Sordariomycetes</taxon>
        <taxon>Sordariomycetidae</taxon>
        <taxon>Sordariales</taxon>
        <taxon>Diplogelasinosporaceae</taxon>
        <taxon>Diplogelasinospora</taxon>
    </lineage>
</organism>
<feature type="compositionally biased region" description="Polar residues" evidence="6">
    <location>
        <begin position="382"/>
        <end position="398"/>
    </location>
</feature>
<evidence type="ECO:0000256" key="3">
    <source>
        <dbReference type="ARBA" id="ARBA00022989"/>
    </source>
</evidence>
<feature type="transmembrane region" description="Helical" evidence="7">
    <location>
        <begin position="108"/>
        <end position="131"/>
    </location>
</feature>
<dbReference type="AlphaFoldDB" id="A0AAN6MWR8"/>
<feature type="compositionally biased region" description="Polar residues" evidence="6">
    <location>
        <begin position="333"/>
        <end position="345"/>
    </location>
</feature>
<feature type="transmembrane region" description="Helical" evidence="7">
    <location>
        <begin position="143"/>
        <end position="170"/>
    </location>
</feature>
<keyword evidence="4 7" id="KW-0472">Membrane</keyword>
<dbReference type="InterPro" id="IPR049326">
    <property type="entry name" value="Rhodopsin_dom_fungi"/>
</dbReference>
<feature type="transmembrane region" description="Helical" evidence="7">
    <location>
        <begin position="263"/>
        <end position="282"/>
    </location>
</feature>
<keyword evidence="3 7" id="KW-1133">Transmembrane helix</keyword>
<comment type="similarity">
    <text evidence="5">Belongs to the SAT4 family.</text>
</comment>
<evidence type="ECO:0000256" key="2">
    <source>
        <dbReference type="ARBA" id="ARBA00022692"/>
    </source>
</evidence>
<evidence type="ECO:0000256" key="6">
    <source>
        <dbReference type="SAM" id="MobiDB-lite"/>
    </source>
</evidence>
<feature type="transmembrane region" description="Helical" evidence="7">
    <location>
        <begin position="32"/>
        <end position="53"/>
    </location>
</feature>
<proteinExistence type="inferred from homology"/>
<keyword evidence="10" id="KW-1185">Reference proteome</keyword>
<name>A0AAN6MWR8_9PEZI</name>
<feature type="transmembrane region" description="Helical" evidence="7">
    <location>
        <begin position="223"/>
        <end position="243"/>
    </location>
</feature>
<dbReference type="EMBL" id="MU853984">
    <property type="protein sequence ID" value="KAK3934500.1"/>
    <property type="molecule type" value="Genomic_DNA"/>
</dbReference>
<protein>
    <recommendedName>
        <fullName evidence="8">Rhodopsin domain-containing protein</fullName>
    </recommendedName>
</protein>
<feature type="compositionally biased region" description="Basic and acidic residues" evidence="6">
    <location>
        <begin position="349"/>
        <end position="381"/>
    </location>
</feature>
<feature type="transmembrane region" description="Helical" evidence="7">
    <location>
        <begin position="190"/>
        <end position="211"/>
    </location>
</feature>
<evidence type="ECO:0000256" key="7">
    <source>
        <dbReference type="SAM" id="Phobius"/>
    </source>
</evidence>
<feature type="region of interest" description="Disordered" evidence="6">
    <location>
        <begin position="333"/>
        <end position="429"/>
    </location>
</feature>
<dbReference type="PANTHER" id="PTHR33048:SF47">
    <property type="entry name" value="INTEGRAL MEMBRANE PROTEIN-RELATED"/>
    <property type="match status" value="1"/>
</dbReference>